<accession>A0A918CHF9</accession>
<organism evidence="1 2">
    <name type="scientific">Agromyces mediolanus</name>
    <name type="common">Corynebacterium mediolanum</name>
    <dbReference type="NCBI Taxonomy" id="41986"/>
    <lineage>
        <taxon>Bacteria</taxon>
        <taxon>Bacillati</taxon>
        <taxon>Actinomycetota</taxon>
        <taxon>Actinomycetes</taxon>
        <taxon>Micrococcales</taxon>
        <taxon>Microbacteriaceae</taxon>
        <taxon>Agromyces</taxon>
    </lineage>
</organism>
<proteinExistence type="predicted"/>
<dbReference type="AlphaFoldDB" id="A0A918CHF9"/>
<sequence length="308" mass="34293">MQNAVSQAISQGIHVRREILGSLTYEQRVFLLEDLFVDLFGHQHVMLQRWAALTGQSAQVDTGYIAQFVASIVLGEPGQGFRGKGDDLADGSEVKSAANISGVDRPRWNHNLGSLDDDEHRRSRGLPTAGEEYLGVPYMFYLLVDRPHGVSDPAPIRIRAWCIDAQEDGDWRDLFETFLTSRRGRTYNFQLHPPVGYDDDVVVNTLGNLDFSNVLVFDARLSLADRDRPEIDWHVPLPTQVIPVTGRTRALRYGGRGARPTRLTNTADIVLGTNDLGALFPGVLAPRDSYDLATVSEIETEAEVEEYS</sequence>
<evidence type="ECO:0000313" key="1">
    <source>
        <dbReference type="EMBL" id="GGR21629.1"/>
    </source>
</evidence>
<dbReference type="RefSeq" id="WP_189084524.1">
    <property type="nucleotide sequence ID" value="NZ_BMRJ01000001.1"/>
</dbReference>
<dbReference type="Proteomes" id="UP000610303">
    <property type="component" value="Unassembled WGS sequence"/>
</dbReference>
<protein>
    <submittedName>
        <fullName evidence="1">Uncharacterized protein</fullName>
    </submittedName>
</protein>
<keyword evidence="2" id="KW-1185">Reference proteome</keyword>
<gene>
    <name evidence="1" type="ORF">GCM10010196_13940</name>
</gene>
<evidence type="ECO:0000313" key="2">
    <source>
        <dbReference type="Proteomes" id="UP000610303"/>
    </source>
</evidence>
<dbReference type="InterPro" id="IPR019067">
    <property type="entry name" value="Restrct_endonuc_II_MamI"/>
</dbReference>
<dbReference type="GO" id="GO:0009036">
    <property type="term" value="F:type II site-specific deoxyribonuclease activity"/>
    <property type="evidence" value="ECO:0007669"/>
    <property type="project" value="InterPro"/>
</dbReference>
<dbReference type="EMBL" id="BMRJ01000001">
    <property type="protein sequence ID" value="GGR21629.1"/>
    <property type="molecule type" value="Genomic_DNA"/>
</dbReference>
<dbReference type="GO" id="GO:0003677">
    <property type="term" value="F:DNA binding"/>
    <property type="evidence" value="ECO:0007669"/>
    <property type="project" value="InterPro"/>
</dbReference>
<name>A0A918CHF9_AGRME</name>
<reference evidence="1" key="1">
    <citation type="journal article" date="2014" name="Int. J. Syst. Evol. Microbiol.">
        <title>Complete genome sequence of Corynebacterium casei LMG S-19264T (=DSM 44701T), isolated from a smear-ripened cheese.</title>
        <authorList>
            <consortium name="US DOE Joint Genome Institute (JGI-PGF)"/>
            <person name="Walter F."/>
            <person name="Albersmeier A."/>
            <person name="Kalinowski J."/>
            <person name="Ruckert C."/>
        </authorList>
    </citation>
    <scope>NUCLEOTIDE SEQUENCE</scope>
    <source>
        <strain evidence="1">JCM 3346</strain>
    </source>
</reference>
<dbReference type="GO" id="GO:0009307">
    <property type="term" value="P:DNA restriction-modification system"/>
    <property type="evidence" value="ECO:0007669"/>
    <property type="project" value="InterPro"/>
</dbReference>
<comment type="caution">
    <text evidence="1">The sequence shown here is derived from an EMBL/GenBank/DDBJ whole genome shotgun (WGS) entry which is preliminary data.</text>
</comment>
<reference evidence="1" key="2">
    <citation type="submission" date="2020-09" db="EMBL/GenBank/DDBJ databases">
        <authorList>
            <person name="Sun Q."/>
            <person name="Ohkuma M."/>
        </authorList>
    </citation>
    <scope>NUCLEOTIDE SEQUENCE</scope>
    <source>
        <strain evidence="1">JCM 3346</strain>
    </source>
</reference>
<dbReference type="Pfam" id="PF09567">
    <property type="entry name" value="RE_MamI"/>
    <property type="match status" value="1"/>
</dbReference>